<comment type="similarity">
    <text evidence="2">Belongs to the NAF1 family.</text>
</comment>
<dbReference type="AlphaFoldDB" id="A0A6A6K2Z9"/>
<dbReference type="Pfam" id="PF04410">
    <property type="entry name" value="Gar1"/>
    <property type="match status" value="1"/>
</dbReference>
<sequence length="741" mass="80166">MVGCIPEPTIVEDDHNSRASKSKNLKDPLENAKLADFSFTDSFIDFDSIKEFFEDSPDTDIVSLGKIDFGKMGDNGFSSETHSNPSFEELRPIESGSGCVVIVNEERVGLVREGNFVSCIEEEMGRVSLVGLSSPICGDGKTAGDEIEMGNVSLVAGSNSVVPNGSVANSAVASDEVDIGNVYLATGSSTDAGTGSHVNNVVKSDKDDSGSDSDSSSESGSSSGSSISSSSSDEDEADEEENEDEDEEEEGEKSDDDEEDEEEEKLGVQLHREVEEGEIEEGEIKDVNGKEMVGKNDDYEEEEEDGGKMVEWSDVEFDDIDEEEEGDTVVLRGPIRSKNELKVLPPVPPLDVTLQPHHQMLPVGTVLSIMSAQVIVEGLKHNPLNEGTILWITENRSPLGIVDEIFGPVQHPFYVVRYNSESEVPAGICQGTLISFVSEFASHVLSDKNLYKKGYDASGENDEELSDDGEFSDDEKEAEYRRMQRMSKRGLNNQTVGNKKNNRKKVNNRNGNWKNNTPSGQQALGVWVSHLQIRTSNKSSIGASMNNISSSTKGQDFRSGSGFCPPFSPMATPSGVFRPSDGVWVNGLPSQQSQNAVIPVGFPANNVSWPAQNQQLHPCQMPFLQQFNPSQGSLPSGVVPGGQMIIYAGPSPWPGVIGENCFNGAAFGMGFQVQPAHPTMSTMNVEGQGMMSSGLHIEPPGVIPENVQRFNLGASPSRGRKPYRHRGRGRFAGGRGWQSSK</sequence>
<dbReference type="GO" id="GO:0001522">
    <property type="term" value="P:pseudouridine synthesis"/>
    <property type="evidence" value="ECO:0007669"/>
    <property type="project" value="InterPro"/>
</dbReference>
<feature type="compositionally biased region" description="Low complexity" evidence="9">
    <location>
        <begin position="212"/>
        <end position="231"/>
    </location>
</feature>
<dbReference type="InterPro" id="IPR009000">
    <property type="entry name" value="Transl_B-barrel_sf"/>
</dbReference>
<dbReference type="GO" id="GO:0006364">
    <property type="term" value="P:rRNA processing"/>
    <property type="evidence" value="ECO:0007669"/>
    <property type="project" value="UniProtKB-KW"/>
</dbReference>
<proteinExistence type="inferred from homology"/>
<accession>A0A6A6K2Z9</accession>
<evidence type="ECO:0000256" key="9">
    <source>
        <dbReference type="SAM" id="MobiDB-lite"/>
    </source>
</evidence>
<feature type="region of interest" description="Disordered" evidence="9">
    <location>
        <begin position="1"/>
        <end position="25"/>
    </location>
</feature>
<keyword evidence="4" id="KW-0690">Ribosome biogenesis</keyword>
<comment type="caution">
    <text evidence="10">The sequence shown here is derived from an EMBL/GenBank/DDBJ whole genome shotgun (WGS) entry which is preliminary data.</text>
</comment>
<dbReference type="GO" id="GO:0003723">
    <property type="term" value="F:RNA binding"/>
    <property type="evidence" value="ECO:0007669"/>
    <property type="project" value="UniProtKB-KW"/>
</dbReference>
<evidence type="ECO:0000256" key="7">
    <source>
        <dbReference type="ARBA" id="ARBA00022884"/>
    </source>
</evidence>
<keyword evidence="6" id="KW-0597">Phosphoprotein</keyword>
<name>A0A6A6K2Z9_HEVBR</name>
<evidence type="ECO:0000313" key="10">
    <source>
        <dbReference type="EMBL" id="KAF2283180.1"/>
    </source>
</evidence>
<dbReference type="GO" id="GO:0005634">
    <property type="term" value="C:nucleus"/>
    <property type="evidence" value="ECO:0007669"/>
    <property type="project" value="UniProtKB-SubCell"/>
</dbReference>
<dbReference type="GO" id="GO:0000493">
    <property type="term" value="P:box H/ACA snoRNP assembly"/>
    <property type="evidence" value="ECO:0007669"/>
    <property type="project" value="InterPro"/>
</dbReference>
<evidence type="ECO:0000256" key="8">
    <source>
        <dbReference type="ARBA" id="ARBA00023242"/>
    </source>
</evidence>
<feature type="compositionally biased region" description="Gly residues" evidence="9">
    <location>
        <begin position="730"/>
        <end position="741"/>
    </location>
</feature>
<dbReference type="PANTHER" id="PTHR31633:SF1">
    <property type="entry name" value="H_ACA RIBONUCLEOPROTEIN COMPLEX NON-CORE SUBUNIT NAF1"/>
    <property type="match status" value="1"/>
</dbReference>
<evidence type="ECO:0000256" key="5">
    <source>
        <dbReference type="ARBA" id="ARBA00022552"/>
    </source>
</evidence>
<dbReference type="Gene3D" id="2.40.10.230">
    <property type="entry name" value="Probable tRNA pseudouridine synthase domain"/>
    <property type="match status" value="1"/>
</dbReference>
<feature type="compositionally biased region" description="Basic and acidic residues" evidence="9">
    <location>
        <begin position="282"/>
        <end position="297"/>
    </location>
</feature>
<dbReference type="SUPFAM" id="SSF50447">
    <property type="entry name" value="Translation proteins"/>
    <property type="match status" value="1"/>
</dbReference>
<feature type="compositionally biased region" description="Acidic residues" evidence="9">
    <location>
        <begin position="459"/>
        <end position="477"/>
    </location>
</feature>
<feature type="compositionally biased region" description="Polar residues" evidence="9">
    <location>
        <begin position="187"/>
        <end position="202"/>
    </location>
</feature>
<keyword evidence="7" id="KW-0694">RNA-binding</keyword>
<feature type="compositionally biased region" description="Acidic residues" evidence="9">
    <location>
        <begin position="232"/>
        <end position="264"/>
    </location>
</feature>
<organism evidence="10 11">
    <name type="scientific">Hevea brasiliensis</name>
    <name type="common">Para rubber tree</name>
    <name type="synonym">Siphonia brasiliensis</name>
    <dbReference type="NCBI Taxonomy" id="3981"/>
    <lineage>
        <taxon>Eukaryota</taxon>
        <taxon>Viridiplantae</taxon>
        <taxon>Streptophyta</taxon>
        <taxon>Embryophyta</taxon>
        <taxon>Tracheophyta</taxon>
        <taxon>Spermatophyta</taxon>
        <taxon>Magnoliopsida</taxon>
        <taxon>eudicotyledons</taxon>
        <taxon>Gunneridae</taxon>
        <taxon>Pentapetalae</taxon>
        <taxon>rosids</taxon>
        <taxon>fabids</taxon>
        <taxon>Malpighiales</taxon>
        <taxon>Euphorbiaceae</taxon>
        <taxon>Crotonoideae</taxon>
        <taxon>Micrandreae</taxon>
        <taxon>Hevea</taxon>
    </lineage>
</organism>
<dbReference type="PANTHER" id="PTHR31633">
    <property type="entry name" value="H/ACA RIBONUCLEOPROTEIN COMPLEX NON-CORE SUBUNIT NAF1"/>
    <property type="match status" value="1"/>
</dbReference>
<keyword evidence="8" id="KW-0539">Nucleus</keyword>
<feature type="compositionally biased region" description="Basic residues" evidence="9">
    <location>
        <begin position="718"/>
        <end position="729"/>
    </location>
</feature>
<reference evidence="10 11" key="1">
    <citation type="journal article" date="2020" name="Mol. Plant">
        <title>The Chromosome-Based Rubber Tree Genome Provides New Insights into Spurge Genome Evolution and Rubber Biosynthesis.</title>
        <authorList>
            <person name="Liu J."/>
            <person name="Shi C."/>
            <person name="Shi C.C."/>
            <person name="Li W."/>
            <person name="Zhang Q.J."/>
            <person name="Zhang Y."/>
            <person name="Li K."/>
            <person name="Lu H.F."/>
            <person name="Shi C."/>
            <person name="Zhu S.T."/>
            <person name="Xiao Z.Y."/>
            <person name="Nan H."/>
            <person name="Yue Y."/>
            <person name="Zhu X.G."/>
            <person name="Wu Y."/>
            <person name="Hong X.N."/>
            <person name="Fan G.Y."/>
            <person name="Tong Y."/>
            <person name="Zhang D."/>
            <person name="Mao C.L."/>
            <person name="Liu Y.L."/>
            <person name="Hao S.J."/>
            <person name="Liu W.Q."/>
            <person name="Lv M.Q."/>
            <person name="Zhang H.B."/>
            <person name="Liu Y."/>
            <person name="Hu-Tang G.R."/>
            <person name="Wang J.P."/>
            <person name="Wang J.H."/>
            <person name="Sun Y.H."/>
            <person name="Ni S.B."/>
            <person name="Chen W.B."/>
            <person name="Zhang X.C."/>
            <person name="Jiao Y.N."/>
            <person name="Eichler E.E."/>
            <person name="Li G.H."/>
            <person name="Liu X."/>
            <person name="Gao L.Z."/>
        </authorList>
    </citation>
    <scope>NUCLEOTIDE SEQUENCE [LARGE SCALE GENOMIC DNA]</scope>
    <source>
        <strain evidence="11">cv. GT1</strain>
        <tissue evidence="10">Leaf</tissue>
    </source>
</reference>
<evidence type="ECO:0000313" key="11">
    <source>
        <dbReference type="Proteomes" id="UP000467840"/>
    </source>
</evidence>
<dbReference type="EMBL" id="JAAGAX010000020">
    <property type="protein sequence ID" value="KAF2283180.1"/>
    <property type="molecule type" value="Genomic_DNA"/>
</dbReference>
<evidence type="ECO:0000256" key="1">
    <source>
        <dbReference type="ARBA" id="ARBA00004123"/>
    </source>
</evidence>
<dbReference type="Proteomes" id="UP000467840">
    <property type="component" value="Unassembled WGS sequence"/>
</dbReference>
<keyword evidence="5" id="KW-0698">rRNA processing</keyword>
<feature type="region of interest" description="Disordered" evidence="9">
    <location>
        <begin position="713"/>
        <end position="741"/>
    </location>
</feature>
<evidence type="ECO:0000256" key="6">
    <source>
        <dbReference type="ARBA" id="ARBA00022553"/>
    </source>
</evidence>
<protein>
    <recommendedName>
        <fullName evidence="3">H/ACA ribonucleoprotein complex non-core subunit NAF1</fullName>
    </recommendedName>
</protein>
<comment type="subcellular location">
    <subcellularLocation>
        <location evidence="1">Nucleus</location>
    </subcellularLocation>
</comment>
<feature type="region of interest" description="Disordered" evidence="9">
    <location>
        <begin position="187"/>
        <end position="307"/>
    </location>
</feature>
<dbReference type="GO" id="GO:0005732">
    <property type="term" value="C:sno(s)RNA-containing ribonucleoprotein complex"/>
    <property type="evidence" value="ECO:0007669"/>
    <property type="project" value="InterPro"/>
</dbReference>
<evidence type="ECO:0000256" key="3">
    <source>
        <dbReference type="ARBA" id="ARBA00021438"/>
    </source>
</evidence>
<dbReference type="InterPro" id="IPR007504">
    <property type="entry name" value="H/ACA_rnp_Gar1/Naf1"/>
</dbReference>
<feature type="region of interest" description="Disordered" evidence="9">
    <location>
        <begin position="455"/>
        <end position="477"/>
    </location>
</feature>
<evidence type="ECO:0000256" key="4">
    <source>
        <dbReference type="ARBA" id="ARBA00022517"/>
    </source>
</evidence>
<dbReference type="FunFam" id="2.40.10.230:FF:000002">
    <property type="entry name" value="H/ACA ribonucleoprotein complex non-core subunit NAF1"/>
    <property type="match status" value="1"/>
</dbReference>
<evidence type="ECO:0000256" key="2">
    <source>
        <dbReference type="ARBA" id="ARBA00009801"/>
    </source>
</evidence>
<dbReference type="InterPro" id="IPR038664">
    <property type="entry name" value="Gar1/Naf1_Cbf5-bd_sf"/>
</dbReference>
<dbReference type="InterPro" id="IPR040309">
    <property type="entry name" value="Naf1"/>
</dbReference>
<keyword evidence="11" id="KW-1185">Reference proteome</keyword>
<gene>
    <name evidence="10" type="ORF">GH714_043510</name>
</gene>
<feature type="region of interest" description="Disordered" evidence="9">
    <location>
        <begin position="491"/>
        <end position="520"/>
    </location>
</feature>